<dbReference type="InterPro" id="IPR036291">
    <property type="entry name" value="NAD(P)-bd_dom_sf"/>
</dbReference>
<dbReference type="InterPro" id="IPR036721">
    <property type="entry name" value="RCK_C_sf"/>
</dbReference>
<name>A0A162K8J1_9PROT</name>
<protein>
    <recommendedName>
        <fullName evidence="1">Trk system potassium uptake protein TrkA</fullName>
    </recommendedName>
</protein>
<evidence type="ECO:0000256" key="1">
    <source>
        <dbReference type="ARBA" id="ARBA00017378"/>
    </source>
</evidence>
<dbReference type="NCBIfam" id="NF007032">
    <property type="entry name" value="PRK09496.1-4"/>
    <property type="match status" value="1"/>
</dbReference>
<dbReference type="InterPro" id="IPR003148">
    <property type="entry name" value="RCK_N"/>
</dbReference>
<comment type="caution">
    <text evidence="9">The sequence shown here is derived from an EMBL/GenBank/DDBJ whole genome shotgun (WGS) entry which is preliminary data.</text>
</comment>
<feature type="domain" description="RCK C-terminal" evidence="8">
    <location>
        <begin position="372"/>
        <end position="453"/>
    </location>
</feature>
<dbReference type="GO" id="GO:0015079">
    <property type="term" value="F:potassium ion transmembrane transporter activity"/>
    <property type="evidence" value="ECO:0007669"/>
    <property type="project" value="InterPro"/>
</dbReference>
<evidence type="ECO:0000256" key="2">
    <source>
        <dbReference type="ARBA" id="ARBA00022448"/>
    </source>
</evidence>
<evidence type="ECO:0000259" key="8">
    <source>
        <dbReference type="PROSITE" id="PS51202"/>
    </source>
</evidence>
<evidence type="ECO:0000256" key="4">
    <source>
        <dbReference type="ARBA" id="ARBA00022958"/>
    </source>
</evidence>
<dbReference type="Pfam" id="PF02254">
    <property type="entry name" value="TrkA_N"/>
    <property type="match status" value="2"/>
</dbReference>
<dbReference type="Gene3D" id="3.40.50.720">
    <property type="entry name" value="NAD(P)-binding Rossmann-like Domain"/>
    <property type="match status" value="2"/>
</dbReference>
<accession>A0A162K8J1</accession>
<organism evidence="9 10">
    <name type="scientific">Tistrella mobilis</name>
    <dbReference type="NCBI Taxonomy" id="171437"/>
    <lineage>
        <taxon>Bacteria</taxon>
        <taxon>Pseudomonadati</taxon>
        <taxon>Pseudomonadota</taxon>
        <taxon>Alphaproteobacteria</taxon>
        <taxon>Geminicoccales</taxon>
        <taxon>Geminicoccaceae</taxon>
        <taxon>Tistrella</taxon>
    </lineage>
</organism>
<dbReference type="Gene3D" id="3.30.70.1450">
    <property type="entry name" value="Regulator of K+ conductance, C-terminal domain"/>
    <property type="match status" value="2"/>
</dbReference>
<feature type="domain" description="RCK C-terminal" evidence="8">
    <location>
        <begin position="144"/>
        <end position="228"/>
    </location>
</feature>
<feature type="domain" description="RCK N-terminal" evidence="7">
    <location>
        <begin position="233"/>
        <end position="352"/>
    </location>
</feature>
<feature type="domain" description="RCK N-terminal" evidence="7">
    <location>
        <begin position="1"/>
        <end position="124"/>
    </location>
</feature>
<dbReference type="RefSeq" id="WP_062767719.1">
    <property type="nucleotide sequence ID" value="NZ_CP121045.1"/>
</dbReference>
<dbReference type="NCBIfam" id="NF007041">
    <property type="entry name" value="PRK09496.3-4"/>
    <property type="match status" value="1"/>
</dbReference>
<dbReference type="NCBIfam" id="NF007039">
    <property type="entry name" value="PRK09496.3-2"/>
    <property type="match status" value="1"/>
</dbReference>
<dbReference type="NCBIfam" id="NF007031">
    <property type="entry name" value="PRK09496.1-2"/>
    <property type="match status" value="1"/>
</dbReference>
<dbReference type="Proteomes" id="UP000075787">
    <property type="component" value="Unassembled WGS sequence"/>
</dbReference>
<dbReference type="GeneID" id="97241870"/>
<dbReference type="PROSITE" id="PS51201">
    <property type="entry name" value="RCK_N"/>
    <property type="match status" value="2"/>
</dbReference>
<dbReference type="GO" id="GO:0005886">
    <property type="term" value="C:plasma membrane"/>
    <property type="evidence" value="ECO:0007669"/>
    <property type="project" value="InterPro"/>
</dbReference>
<evidence type="ECO:0000313" key="9">
    <source>
        <dbReference type="EMBL" id="KYO50693.1"/>
    </source>
</evidence>
<keyword evidence="3" id="KW-0633">Potassium transport</keyword>
<dbReference type="InterPro" id="IPR006037">
    <property type="entry name" value="RCK_C"/>
</dbReference>
<proteinExistence type="predicted"/>
<gene>
    <name evidence="9" type="ORF">AUP44_12095</name>
</gene>
<evidence type="ECO:0000256" key="5">
    <source>
        <dbReference type="ARBA" id="ARBA00023027"/>
    </source>
</evidence>
<sequence length="458" mass="49863">MKVIICGAGQVGHNIARSLVREENDITVIDQSEDLIRKLSESLEIKGLIGYASHPDVLEQAGAADADMLIAVTASDEVNMVACQVAHALFNVPTKIARVRHQGYLQPMWADLFSRENLPIDVIISPELEVARAIGRRLKVPGATDVIPFAGDRVYLVSLKAEASCPVVNTPLSQLTELFPDLTLRIVSIIRGDRMIVPTPRDQIIAGDQIYFVADRDHVPRAMAIFGFEEREARRIIVVGGGNIGLFLVSQLEKLQPRLNIKLIEADRHRAERIADQLSHSLVLSGSGLDPDLLGDANTGGAETIVTVTNDDESNILSALLAKRMGCKRAMALVNNPTYPPLISSLGVDVVINPRAVTVSRILQHVRRGRIHAVYSLQDGGGEIIEADALETSPLVGRPLRETGLPQGVIIGAVVREGKVIAPDGDTVIKARDRIVLFALADSIRKVEKLFSVRLEFF</sequence>
<dbReference type="Pfam" id="PF02080">
    <property type="entry name" value="TrkA_C"/>
    <property type="match status" value="2"/>
</dbReference>
<keyword evidence="6" id="KW-0406">Ion transport</keyword>
<keyword evidence="2" id="KW-0813">Transport</keyword>
<evidence type="ECO:0000259" key="7">
    <source>
        <dbReference type="PROSITE" id="PS51201"/>
    </source>
</evidence>
<evidence type="ECO:0000256" key="6">
    <source>
        <dbReference type="ARBA" id="ARBA00023065"/>
    </source>
</evidence>
<dbReference type="SUPFAM" id="SSF51735">
    <property type="entry name" value="NAD(P)-binding Rossmann-fold domains"/>
    <property type="match status" value="2"/>
</dbReference>
<dbReference type="PANTHER" id="PTHR43833">
    <property type="entry name" value="POTASSIUM CHANNEL PROTEIN 2-RELATED-RELATED"/>
    <property type="match status" value="1"/>
</dbReference>
<dbReference type="OrthoDB" id="9775180at2"/>
<dbReference type="PRINTS" id="PR00335">
    <property type="entry name" value="KUPTAKETRKA"/>
</dbReference>
<keyword evidence="5" id="KW-0520">NAD</keyword>
<dbReference type="SUPFAM" id="SSF116726">
    <property type="entry name" value="TrkA C-terminal domain-like"/>
    <property type="match status" value="2"/>
</dbReference>
<dbReference type="AlphaFoldDB" id="A0A162K8J1"/>
<dbReference type="InterPro" id="IPR006036">
    <property type="entry name" value="K_uptake_TrkA"/>
</dbReference>
<evidence type="ECO:0000313" key="10">
    <source>
        <dbReference type="Proteomes" id="UP000075787"/>
    </source>
</evidence>
<keyword evidence="4" id="KW-0630">Potassium</keyword>
<dbReference type="InterPro" id="IPR050721">
    <property type="entry name" value="Trk_Ktr_HKT_K-transport"/>
</dbReference>
<evidence type="ECO:0000256" key="3">
    <source>
        <dbReference type="ARBA" id="ARBA00022538"/>
    </source>
</evidence>
<reference evidence="9 10" key="1">
    <citation type="submission" date="2015-12" db="EMBL/GenBank/DDBJ databases">
        <title>Genome sequence of Tistrella mobilis MCCC 1A02139.</title>
        <authorList>
            <person name="Lu L."/>
            <person name="Lai Q."/>
            <person name="Shao Z."/>
            <person name="Qian P."/>
        </authorList>
    </citation>
    <scope>NUCLEOTIDE SEQUENCE [LARGE SCALE GENOMIC DNA]</scope>
    <source>
        <strain evidence="9 10">MCCC 1A02139</strain>
    </source>
</reference>
<dbReference type="PROSITE" id="PS51202">
    <property type="entry name" value="RCK_C"/>
    <property type="match status" value="2"/>
</dbReference>
<dbReference type="NCBIfam" id="NF007030">
    <property type="entry name" value="PRK09496.1-1"/>
    <property type="match status" value="1"/>
</dbReference>
<dbReference type="EMBL" id="LPZR01000194">
    <property type="protein sequence ID" value="KYO50693.1"/>
    <property type="molecule type" value="Genomic_DNA"/>
</dbReference>
<dbReference type="PANTHER" id="PTHR43833:SF5">
    <property type="entry name" value="TRK SYSTEM POTASSIUM UPTAKE PROTEIN TRKA"/>
    <property type="match status" value="1"/>
</dbReference>